<evidence type="ECO:0000256" key="23">
    <source>
        <dbReference type="SAM" id="MobiDB-lite"/>
    </source>
</evidence>
<feature type="region of interest" description="Disordered" evidence="23">
    <location>
        <begin position="81"/>
        <end position="115"/>
    </location>
</feature>
<evidence type="ECO:0000256" key="22">
    <source>
        <dbReference type="PROSITE-ProRule" id="PRU00176"/>
    </source>
</evidence>
<dbReference type="SMART" id="SM00360">
    <property type="entry name" value="RRM"/>
    <property type="match status" value="2"/>
</dbReference>
<keyword evidence="9" id="KW-0677">Repeat</keyword>
<evidence type="ECO:0000256" key="20">
    <source>
        <dbReference type="ARBA" id="ARBA00062124"/>
    </source>
</evidence>
<dbReference type="InterPro" id="IPR000504">
    <property type="entry name" value="RRM_dom"/>
</dbReference>
<evidence type="ECO:0000256" key="13">
    <source>
        <dbReference type="ARBA" id="ARBA00022990"/>
    </source>
</evidence>
<accession>A0A2G8LFW8</accession>
<dbReference type="GO" id="GO:0000398">
    <property type="term" value="P:mRNA splicing, via spliceosome"/>
    <property type="evidence" value="ECO:0007669"/>
    <property type="project" value="InterPro"/>
</dbReference>
<keyword evidence="12 22" id="KW-0694">RNA-binding</keyword>
<dbReference type="InterPro" id="IPR035979">
    <property type="entry name" value="RBD_domain_sf"/>
</dbReference>
<dbReference type="Pfam" id="PF00076">
    <property type="entry name" value="RRM_1"/>
    <property type="match status" value="2"/>
</dbReference>
<keyword evidence="14" id="KW-0805">Transcription regulation</keyword>
<evidence type="ECO:0000256" key="9">
    <source>
        <dbReference type="ARBA" id="ARBA00022737"/>
    </source>
</evidence>
<evidence type="ECO:0000256" key="7">
    <source>
        <dbReference type="ARBA" id="ARBA00022664"/>
    </source>
</evidence>
<comment type="subunit">
    <text evidence="20">Component of the 17S U2 SnRNP complex, a ribonucleoprotein complex that contains small nuclear RNA (snRNA) U2 and a number of specific proteins. Within the 17S U2 SnRNP complex, interacts (via UHM region) directly with SF3B1. Component of a complex which is at least composed of HTATSF1/Tat-SF1, the P-TEFb complex components CDK9 and CCNT1, RNA polymerase II, SUPT5H, and NCL/nucleolin. Interacts with GTF2F2/RAP30 and POLR2A. Interacts with TCERG1/CA150. Interacts with (poly-ADP-ribosylated) RPA1; promoting HTATSF1 recruitment to DNA damage sites. Interacts (when phosphorylated) with TOPBP1; promoting recruitment of TOPBP1 to DNA damage sites during S-phase.</text>
</comment>
<keyword evidence="6" id="KW-0597">Phosphoprotein</keyword>
<keyword evidence="8" id="KW-0747">Spliceosome</keyword>
<keyword evidence="4" id="KW-0158">Chromosome</keyword>
<evidence type="ECO:0000256" key="4">
    <source>
        <dbReference type="ARBA" id="ARBA00022454"/>
    </source>
</evidence>
<comment type="caution">
    <text evidence="25">The sequence shown here is derived from an EMBL/GenBank/DDBJ whole genome shotgun (WGS) entry which is preliminary data.</text>
</comment>
<feature type="domain" description="RRM" evidence="24">
    <location>
        <begin position="255"/>
        <end position="340"/>
    </location>
</feature>
<reference evidence="25 26" key="1">
    <citation type="journal article" date="2017" name="PLoS Biol.">
        <title>The sea cucumber genome provides insights into morphological evolution and visceral regeneration.</title>
        <authorList>
            <person name="Zhang X."/>
            <person name="Sun L."/>
            <person name="Yuan J."/>
            <person name="Sun Y."/>
            <person name="Gao Y."/>
            <person name="Zhang L."/>
            <person name="Li S."/>
            <person name="Dai H."/>
            <person name="Hamel J.F."/>
            <person name="Liu C."/>
            <person name="Yu Y."/>
            <person name="Liu S."/>
            <person name="Lin W."/>
            <person name="Guo K."/>
            <person name="Jin S."/>
            <person name="Xu P."/>
            <person name="Storey K.B."/>
            <person name="Huan P."/>
            <person name="Zhang T."/>
            <person name="Zhou Y."/>
            <person name="Zhang J."/>
            <person name="Lin C."/>
            <person name="Li X."/>
            <person name="Xing L."/>
            <person name="Huo D."/>
            <person name="Sun M."/>
            <person name="Wang L."/>
            <person name="Mercier A."/>
            <person name="Li F."/>
            <person name="Yang H."/>
            <person name="Xiang J."/>
        </authorList>
    </citation>
    <scope>NUCLEOTIDE SEQUENCE [LARGE SCALE GENOMIC DNA]</scope>
    <source>
        <strain evidence="25">Shaxun</strain>
        <tissue evidence="25">Muscle</tissue>
    </source>
</reference>
<comment type="subcellular location">
    <subcellularLocation>
        <location evidence="2">Chromosome</location>
    </subcellularLocation>
    <subcellularLocation>
        <location evidence="1">Nucleus</location>
    </subcellularLocation>
</comment>
<dbReference type="GO" id="GO:0006281">
    <property type="term" value="P:DNA repair"/>
    <property type="evidence" value="ECO:0007669"/>
    <property type="project" value="UniProtKB-KW"/>
</dbReference>
<evidence type="ECO:0000256" key="18">
    <source>
        <dbReference type="ARBA" id="ARBA00023204"/>
    </source>
</evidence>
<keyword evidence="19" id="KW-0539">Nucleus</keyword>
<evidence type="ECO:0000313" key="26">
    <source>
        <dbReference type="Proteomes" id="UP000230750"/>
    </source>
</evidence>
<evidence type="ECO:0000256" key="11">
    <source>
        <dbReference type="ARBA" id="ARBA00022843"/>
    </source>
</evidence>
<evidence type="ECO:0000256" key="14">
    <source>
        <dbReference type="ARBA" id="ARBA00023015"/>
    </source>
</evidence>
<name>A0A2G8LFW8_STIJA</name>
<keyword evidence="11" id="KW-0832">Ubl conjugation</keyword>
<keyword evidence="13" id="KW-0007">Acetylation</keyword>
<feature type="compositionally biased region" description="Basic and acidic residues" evidence="23">
    <location>
        <begin position="102"/>
        <end position="115"/>
    </location>
</feature>
<evidence type="ECO:0000256" key="15">
    <source>
        <dbReference type="ARBA" id="ARBA00023159"/>
    </source>
</evidence>
<feature type="domain" description="RRM" evidence="24">
    <location>
        <begin position="126"/>
        <end position="211"/>
    </location>
</feature>
<keyword evidence="26" id="KW-1185">Reference proteome</keyword>
<evidence type="ECO:0000313" key="25">
    <source>
        <dbReference type="EMBL" id="PIK59144.1"/>
    </source>
</evidence>
<dbReference type="SUPFAM" id="SSF54928">
    <property type="entry name" value="RNA-binding domain, RBD"/>
    <property type="match status" value="1"/>
</dbReference>
<feature type="compositionally biased region" description="Basic and acidic residues" evidence="23">
    <location>
        <begin position="364"/>
        <end position="374"/>
    </location>
</feature>
<evidence type="ECO:0000256" key="17">
    <source>
        <dbReference type="ARBA" id="ARBA00023187"/>
    </source>
</evidence>
<dbReference type="STRING" id="307972.A0A2G8LFW8"/>
<dbReference type="FunFam" id="3.30.70.330:FF:000202">
    <property type="entry name" value="HIV Tat-specific factor 1"/>
    <property type="match status" value="1"/>
</dbReference>
<dbReference type="CDD" id="cd12281">
    <property type="entry name" value="RRM1_TatSF1_like"/>
    <property type="match status" value="1"/>
</dbReference>
<dbReference type="PANTHER" id="PTHR15608">
    <property type="entry name" value="SPLICING FACTOR U2AF-ASSOCIATED PROTEIN 2"/>
    <property type="match status" value="1"/>
</dbReference>
<evidence type="ECO:0000256" key="16">
    <source>
        <dbReference type="ARBA" id="ARBA00023163"/>
    </source>
</evidence>
<feature type="compositionally biased region" description="Basic and acidic residues" evidence="23">
    <location>
        <begin position="387"/>
        <end position="429"/>
    </location>
</feature>
<dbReference type="GO" id="GO:0005684">
    <property type="term" value="C:U2-type spliceosomal complex"/>
    <property type="evidence" value="ECO:0007669"/>
    <property type="project" value="TreeGrafter"/>
</dbReference>
<evidence type="ECO:0000256" key="10">
    <source>
        <dbReference type="ARBA" id="ARBA00022763"/>
    </source>
</evidence>
<dbReference type="GO" id="GO:0003723">
    <property type="term" value="F:RNA binding"/>
    <property type="evidence" value="ECO:0007669"/>
    <property type="project" value="UniProtKB-UniRule"/>
</dbReference>
<dbReference type="EMBL" id="MRZV01000092">
    <property type="protein sequence ID" value="PIK59144.1"/>
    <property type="molecule type" value="Genomic_DNA"/>
</dbReference>
<organism evidence="25 26">
    <name type="scientific">Stichopus japonicus</name>
    <name type="common">Sea cucumber</name>
    <dbReference type="NCBI Taxonomy" id="307972"/>
    <lineage>
        <taxon>Eukaryota</taxon>
        <taxon>Metazoa</taxon>
        <taxon>Echinodermata</taxon>
        <taxon>Eleutherozoa</taxon>
        <taxon>Echinozoa</taxon>
        <taxon>Holothuroidea</taxon>
        <taxon>Aspidochirotacea</taxon>
        <taxon>Aspidochirotida</taxon>
        <taxon>Stichopodidae</taxon>
        <taxon>Apostichopus</taxon>
    </lineage>
</organism>
<dbReference type="InterPro" id="IPR034393">
    <property type="entry name" value="TatSF1-like"/>
</dbReference>
<evidence type="ECO:0000256" key="12">
    <source>
        <dbReference type="ARBA" id="ARBA00022884"/>
    </source>
</evidence>
<evidence type="ECO:0000256" key="21">
    <source>
        <dbReference type="ARBA" id="ARBA00073773"/>
    </source>
</evidence>
<evidence type="ECO:0000256" key="6">
    <source>
        <dbReference type="ARBA" id="ARBA00022553"/>
    </source>
</evidence>
<sequence>MVNVISTHVYSSSKHKMSSDEEFDRQLELEAVEKQQADDAYTHTDPNDGSVYEWDAQRKAWFPKVDDDFLAAYQASYGIDTSTGKDDAALNEGTSSATQEEQETKQKGPKRKGDEGWFEIEGEKNTNVYVSGLPDDTTLDEFKELMNKCGIITEEEDTGKPRLKLYTDSEGNLKGDGLCTYLKRESVDLAMQLLDDYDFRGSRIHVEQAQFAIKGQYNPSLKKKKKKTKKKKNPQERLLTWRPDKKFHQRKRNEQVVIIKHMFDPSEFAEDAMLINDIRDDLKAECSKFGEVNKVLIFDNHPEGVTSVRFKDADDADKCVAAMNGRWFAKRQLTAELWDGKTDYKIEETDREREARLAQWEKFLTDEDKKDGKGGGEAGAGTETGTNEDKKPEEAGVSEKTEEAGDDEDKKREEAGVNEDKKPERGRSQ</sequence>
<evidence type="ECO:0000256" key="19">
    <source>
        <dbReference type="ARBA" id="ARBA00023242"/>
    </source>
</evidence>
<evidence type="ECO:0000256" key="5">
    <source>
        <dbReference type="ARBA" id="ARBA00022499"/>
    </source>
</evidence>
<keyword evidence="10" id="KW-0227">DNA damage</keyword>
<dbReference type="AlphaFoldDB" id="A0A2G8LFW8"/>
<dbReference type="InterPro" id="IPR034392">
    <property type="entry name" value="TatSF1-like_RRM1"/>
</dbReference>
<dbReference type="Proteomes" id="UP000230750">
    <property type="component" value="Unassembled WGS sequence"/>
</dbReference>
<evidence type="ECO:0000256" key="8">
    <source>
        <dbReference type="ARBA" id="ARBA00022728"/>
    </source>
</evidence>
<evidence type="ECO:0000256" key="3">
    <source>
        <dbReference type="ARBA" id="ARBA00007747"/>
    </source>
</evidence>
<keyword evidence="7" id="KW-0507">mRNA processing</keyword>
<dbReference type="PROSITE" id="PS50102">
    <property type="entry name" value="RRM"/>
    <property type="match status" value="2"/>
</dbReference>
<evidence type="ECO:0000259" key="24">
    <source>
        <dbReference type="PROSITE" id="PS50102"/>
    </source>
</evidence>
<evidence type="ECO:0000256" key="1">
    <source>
        <dbReference type="ARBA" id="ARBA00004123"/>
    </source>
</evidence>
<keyword evidence="5" id="KW-1017">Isopeptide bond</keyword>
<dbReference type="PANTHER" id="PTHR15608:SF0">
    <property type="entry name" value="HIV TAT-SPECIFIC FACTOR 1"/>
    <property type="match status" value="1"/>
</dbReference>
<dbReference type="GO" id="GO:0005694">
    <property type="term" value="C:chromosome"/>
    <property type="evidence" value="ECO:0007669"/>
    <property type="project" value="UniProtKB-SubCell"/>
</dbReference>
<dbReference type="CDD" id="cd12282">
    <property type="entry name" value="RRM2_TatSF1_like"/>
    <property type="match status" value="1"/>
</dbReference>
<keyword evidence="17" id="KW-0508">mRNA splicing</keyword>
<proteinExistence type="inferred from homology"/>
<dbReference type="InterPro" id="IPR012677">
    <property type="entry name" value="Nucleotide-bd_a/b_plait_sf"/>
</dbReference>
<dbReference type="GO" id="GO:0005686">
    <property type="term" value="C:U2 snRNP"/>
    <property type="evidence" value="ECO:0007669"/>
    <property type="project" value="TreeGrafter"/>
</dbReference>
<keyword evidence="15" id="KW-0010">Activator</keyword>
<dbReference type="FunFam" id="3.30.70.330:FF:000105">
    <property type="entry name" value="HIV Tat-specific factor 1 homolog"/>
    <property type="match status" value="1"/>
</dbReference>
<gene>
    <name evidence="25" type="ORF">BSL78_03949</name>
</gene>
<comment type="similarity">
    <text evidence="3">Belongs to the HTATSF1 family.</text>
</comment>
<keyword evidence="18" id="KW-0234">DNA repair</keyword>
<keyword evidence="16" id="KW-0804">Transcription</keyword>
<evidence type="ECO:0000256" key="2">
    <source>
        <dbReference type="ARBA" id="ARBA00004286"/>
    </source>
</evidence>
<dbReference type="OrthoDB" id="10258585at2759"/>
<protein>
    <recommendedName>
        <fullName evidence="21">17S U2 SnRNP complex component HTATSF1</fullName>
    </recommendedName>
</protein>
<feature type="region of interest" description="Disordered" evidence="23">
    <location>
        <begin position="364"/>
        <end position="429"/>
    </location>
</feature>
<dbReference type="Gene3D" id="3.30.70.330">
    <property type="match status" value="2"/>
</dbReference>